<protein>
    <submittedName>
        <fullName evidence="2">Secreted protein</fullName>
    </submittedName>
</protein>
<dbReference type="Proteomes" id="UP000009328">
    <property type="component" value="Unassembled WGS sequence"/>
</dbReference>
<evidence type="ECO:0000313" key="2">
    <source>
        <dbReference type="EMBL" id="CCH46171.1"/>
    </source>
</evidence>
<keyword evidence="3" id="KW-1185">Reference proteome</keyword>
<accession>K0KSN5</accession>
<name>K0KSN5_WICCF</name>
<evidence type="ECO:0000256" key="1">
    <source>
        <dbReference type="SAM" id="SignalP"/>
    </source>
</evidence>
<dbReference type="AlphaFoldDB" id="K0KSN5"/>
<comment type="caution">
    <text evidence="2">The sequence shown here is derived from an EMBL/GenBank/DDBJ whole genome shotgun (WGS) entry which is preliminary data.</text>
</comment>
<evidence type="ECO:0000313" key="3">
    <source>
        <dbReference type="Proteomes" id="UP000009328"/>
    </source>
</evidence>
<keyword evidence="1" id="KW-0732">Signal</keyword>
<gene>
    <name evidence="2" type="ORF">BN7_5760</name>
</gene>
<organism evidence="2 3">
    <name type="scientific">Wickerhamomyces ciferrii (strain ATCC 14091 / BCRC 22168 / CBS 111 / JCM 3599 / NBRC 0793 / NRRL Y-1031 F-60-10)</name>
    <name type="common">Yeast</name>
    <name type="synonym">Pichia ciferrii</name>
    <dbReference type="NCBI Taxonomy" id="1206466"/>
    <lineage>
        <taxon>Eukaryota</taxon>
        <taxon>Fungi</taxon>
        <taxon>Dikarya</taxon>
        <taxon>Ascomycota</taxon>
        <taxon>Saccharomycotina</taxon>
        <taxon>Saccharomycetes</taxon>
        <taxon>Phaffomycetales</taxon>
        <taxon>Wickerhamomycetaceae</taxon>
        <taxon>Wickerhamomyces</taxon>
    </lineage>
</organism>
<dbReference type="EMBL" id="CAIF01000232">
    <property type="protein sequence ID" value="CCH46171.1"/>
    <property type="molecule type" value="Genomic_DNA"/>
</dbReference>
<dbReference type="HOGENOM" id="CLU_561642_0_0_1"/>
<sequence>MKLITKVPRLSSAIALALMSFAVLSSALVIPETNNTMTISSLNDATNIDYSSYIVNDAEYSLLDASDYLNIDVNVTLRNMLGDEADDIYSDEESYDDSINAAAEPYKHYRRAKRVHSIFQKKKPKNYNKSPIIDAIAKDSGLPKKKIIQRIDKNLKVYSGEVPAVKCKDTKRGYGGLCVNTQNRAVYRNEDRASHHWMRSYFFPAQVYTGYVISHWWRWINCTIPLNGVILDMVYCQLWKWENEVIDVLFGVFASIGYQEVTGKPFAPVATTLLSVYGRIGYKMTGYKAVSWTGEVVDLNKTPAKYDLQYIYAGYGDPEWDSRNVSMAIYPGNKASELGLSVVSKPWDPAPQRGIGVPNPVDDLFKKHWKYSLKLDTDQIRFNLDQRSPEETLHKVRTFVQSQVRNYMALGGGMLTNNHIMFINPDDVFGDNVTEPEEDFSKYDDDLSLINKIGPNPTDEELLNLNFNGVILRVTLEDHAEHTINW</sequence>
<dbReference type="InParanoid" id="K0KSN5"/>
<feature type="signal peptide" evidence="1">
    <location>
        <begin position="1"/>
        <end position="27"/>
    </location>
</feature>
<reference evidence="2 3" key="1">
    <citation type="journal article" date="2012" name="Eukaryot. Cell">
        <title>Draft genome sequence of Wickerhamomyces ciferrii NRRL Y-1031 F-60-10.</title>
        <authorList>
            <person name="Schneider J."/>
            <person name="Andrea H."/>
            <person name="Blom J."/>
            <person name="Jaenicke S."/>
            <person name="Ruckert C."/>
            <person name="Schorsch C."/>
            <person name="Szczepanowski R."/>
            <person name="Farwick M."/>
            <person name="Goesmann A."/>
            <person name="Puhler A."/>
            <person name="Schaffer S."/>
            <person name="Tauch A."/>
            <person name="Kohler T."/>
            <person name="Brinkrolf K."/>
        </authorList>
    </citation>
    <scope>NUCLEOTIDE SEQUENCE [LARGE SCALE GENOMIC DNA]</scope>
    <source>
        <strain evidence="3">ATCC 14091 / BCRC 22168 / CBS 111 / JCM 3599 / NBRC 0793 / NRRL Y-1031 F-60-10</strain>
    </source>
</reference>
<feature type="chain" id="PRO_5003834963" evidence="1">
    <location>
        <begin position="28"/>
        <end position="486"/>
    </location>
</feature>
<proteinExistence type="predicted"/>